<dbReference type="EMBL" id="CP141883">
    <property type="protein sequence ID" value="WRT65810.1"/>
    <property type="molecule type" value="Genomic_DNA"/>
</dbReference>
<organism evidence="4 5">
    <name type="scientific">Kwoniella shivajii</name>
    <dbReference type="NCBI Taxonomy" id="564305"/>
    <lineage>
        <taxon>Eukaryota</taxon>
        <taxon>Fungi</taxon>
        <taxon>Dikarya</taxon>
        <taxon>Basidiomycota</taxon>
        <taxon>Agaricomycotina</taxon>
        <taxon>Tremellomycetes</taxon>
        <taxon>Tremellales</taxon>
        <taxon>Cryptococcaceae</taxon>
        <taxon>Kwoniella</taxon>
    </lineage>
</organism>
<sequence length="943" mass="104902">MEFLLSEQKVIFAEDQFPDDAIEFLTSRISELGGKVITSRAESTILLVNPSHPTYKKELERIIDLRRTYPHISQPFIHPYHWINNVYQQKTLIKIEDLSVISPIFTYPSSFENYRPIRAWVSVNVSREQDETPEAARDSLLEKLECAGAIGVGKRAQADLLVVDESSEFAKKVHGEKRKHDRHWQKIVERDWVDNCLRERKLSWRLTPQQLQERGDEEDNESFLGDDTPTNEGKGPGRPTGKPRVEYTPQDDDFLCRYLAAHNPDGSWGSRKTYHNLAATSAQYPIAERHSAQSWHERYKKNSVSFEKRVKAFIKEGVNGTLKTKAEREKARLAKISSQAQIQDRADDITAENQNEAGPSRVDTADATEETTSSRQDRVGKRKLVESDDESLPPANTARENQQPTTVTVDEQRQDLLEIASGRQQADQLVEKPQNAIPTDESRVIENNDYGTVNLPPSTNTDMIPQQQPVTSDIILEAGGSSSDVGGKFASLEPEMQRDQSQPVIHTQPELPPLATDMEAPARNDDIAEESLTDLLPSASQLPTITTSIENIGDRTMDTDMVERDLLDAESPREDDMSQAQQTASQAVTDTADDDEESQRGEATQAILADFAKAQAEAQISASGIIPVEQHDRPPKSVRLDEEAEVRIITPNSEEQSLPVSKQQPISPRPQSPQPVEISSGHPVSTSTEATSTKQLSQAKHTAPSALASMEDTPVSNDVPAVNTLAPTVEIDDPVVPSTMETITKRQVNVQPTTAIESGISSTTPKPRSAANPSTPSPDSKMPNKKPRHSTLYDHLLASQSKRRRTLDRMSAGAADRSIGRGQSIGRVEPDMVFRETSIPPRPERVTPSLSPAPLPIPISNRSNRPPSPVLSQKERNERAIRGKELIQKSIEEYKARISNLATRYNMTNSQVVKWINEGGHKGKGGGERYWDEVEKSLRAQRG</sequence>
<feature type="region of interest" description="Disordered" evidence="2">
    <location>
        <begin position="648"/>
        <end position="720"/>
    </location>
</feature>
<feature type="region of interest" description="Disordered" evidence="2">
    <location>
        <begin position="350"/>
        <end position="409"/>
    </location>
</feature>
<dbReference type="Pfam" id="PF08914">
    <property type="entry name" value="Myb_Rap1"/>
    <property type="match status" value="1"/>
</dbReference>
<name>A0ABZ1CXB4_9TREE</name>
<keyword evidence="5" id="KW-1185">Reference proteome</keyword>
<keyword evidence="1" id="KW-0175">Coiled coil</keyword>
<feature type="compositionally biased region" description="Basic and acidic residues" evidence="2">
    <location>
        <begin position="375"/>
        <end position="386"/>
    </location>
</feature>
<feature type="coiled-coil region" evidence="1">
    <location>
        <begin position="884"/>
        <end position="911"/>
    </location>
</feature>
<evidence type="ECO:0000256" key="1">
    <source>
        <dbReference type="SAM" id="Coils"/>
    </source>
</evidence>
<feature type="compositionally biased region" description="Polar residues" evidence="2">
    <location>
        <begin position="650"/>
        <end position="660"/>
    </location>
</feature>
<feature type="region of interest" description="Disordered" evidence="2">
    <location>
        <begin position="750"/>
        <end position="825"/>
    </location>
</feature>
<dbReference type="Gene3D" id="1.10.10.60">
    <property type="entry name" value="Homeodomain-like"/>
    <property type="match status" value="1"/>
</dbReference>
<dbReference type="CDD" id="cd11655">
    <property type="entry name" value="rap1_myb-like"/>
    <property type="match status" value="1"/>
</dbReference>
<proteinExistence type="predicted"/>
<dbReference type="GeneID" id="87954890"/>
<protein>
    <recommendedName>
        <fullName evidence="3">BRCT domain-containing protein</fullName>
    </recommendedName>
</protein>
<evidence type="ECO:0000259" key="3">
    <source>
        <dbReference type="PROSITE" id="PS50172"/>
    </source>
</evidence>
<feature type="domain" description="BRCT" evidence="3">
    <location>
        <begin position="1"/>
        <end position="100"/>
    </location>
</feature>
<feature type="compositionally biased region" description="Polar residues" evidence="2">
    <location>
        <begin position="750"/>
        <end position="778"/>
    </location>
</feature>
<feature type="region of interest" description="Disordered" evidence="2">
    <location>
        <begin position="569"/>
        <end position="601"/>
    </location>
</feature>
<dbReference type="InterPro" id="IPR001357">
    <property type="entry name" value="BRCT_dom"/>
</dbReference>
<dbReference type="InterPro" id="IPR015010">
    <property type="entry name" value="TERF2IP_Myb"/>
</dbReference>
<feature type="compositionally biased region" description="Polar residues" evidence="2">
    <location>
        <begin position="398"/>
        <end position="409"/>
    </location>
</feature>
<feature type="region of interest" description="Disordered" evidence="2">
    <location>
        <begin position="623"/>
        <end position="642"/>
    </location>
</feature>
<evidence type="ECO:0000256" key="2">
    <source>
        <dbReference type="SAM" id="MobiDB-lite"/>
    </source>
</evidence>
<feature type="compositionally biased region" description="Basic and acidic residues" evidence="2">
    <location>
        <begin position="629"/>
        <end position="641"/>
    </location>
</feature>
<evidence type="ECO:0000313" key="5">
    <source>
        <dbReference type="Proteomes" id="UP001329825"/>
    </source>
</evidence>
<dbReference type="RefSeq" id="XP_062790550.1">
    <property type="nucleotide sequence ID" value="XM_062934499.1"/>
</dbReference>
<feature type="compositionally biased region" description="Low complexity" evidence="2">
    <location>
        <begin position="578"/>
        <end position="590"/>
    </location>
</feature>
<feature type="region of interest" description="Disordered" evidence="2">
    <location>
        <begin position="209"/>
        <end position="247"/>
    </location>
</feature>
<dbReference type="PROSITE" id="PS50172">
    <property type="entry name" value="BRCT"/>
    <property type="match status" value="1"/>
</dbReference>
<reference evidence="4 5" key="1">
    <citation type="submission" date="2024-01" db="EMBL/GenBank/DDBJ databases">
        <title>Comparative genomics of Cryptococcus and Kwoniella reveals pathogenesis evolution and contrasting modes of karyotype evolution via chromosome fusion or intercentromeric recombination.</title>
        <authorList>
            <person name="Coelho M.A."/>
            <person name="David-Palma M."/>
            <person name="Shea T."/>
            <person name="Bowers K."/>
            <person name="McGinley-Smith S."/>
            <person name="Mohammad A.W."/>
            <person name="Gnirke A."/>
            <person name="Yurkov A.M."/>
            <person name="Nowrousian M."/>
            <person name="Sun S."/>
            <person name="Cuomo C.A."/>
            <person name="Heitman J."/>
        </authorList>
    </citation>
    <scope>NUCLEOTIDE SEQUENCE [LARGE SCALE GENOMIC DNA]</scope>
    <source>
        <strain evidence="4">CBS 11374</strain>
    </source>
</reference>
<gene>
    <name evidence="4" type="ORF">IL334_002759</name>
</gene>
<feature type="region of interest" description="Disordered" evidence="2">
    <location>
        <begin position="838"/>
        <end position="877"/>
    </location>
</feature>
<evidence type="ECO:0000313" key="4">
    <source>
        <dbReference type="EMBL" id="WRT65810.1"/>
    </source>
</evidence>
<dbReference type="Proteomes" id="UP001329825">
    <property type="component" value="Chromosome 3"/>
</dbReference>
<accession>A0ABZ1CXB4</accession>
<feature type="compositionally biased region" description="Polar residues" evidence="2">
    <location>
        <begin position="682"/>
        <end position="700"/>
    </location>
</feature>